<keyword evidence="9" id="KW-0325">Glycoprotein</keyword>
<keyword evidence="3" id="KW-1003">Cell membrane</keyword>
<dbReference type="GO" id="GO:0050906">
    <property type="term" value="P:detection of stimulus involved in sensory perception"/>
    <property type="evidence" value="ECO:0007669"/>
    <property type="project" value="UniProtKB-ARBA"/>
</dbReference>
<dbReference type="EnsemblMetazoa" id="CapteT204960">
    <property type="protein sequence ID" value="CapteP204960"/>
    <property type="gene ID" value="CapteG204960"/>
</dbReference>
<keyword evidence="14" id="KW-1015">Disulfide bond</keyword>
<dbReference type="STRING" id="283909.R7TXE3"/>
<dbReference type="PANTHER" id="PTHR42643">
    <property type="entry name" value="IONOTROPIC RECEPTOR 20A-RELATED"/>
    <property type="match status" value="1"/>
</dbReference>
<evidence type="ECO:0000256" key="3">
    <source>
        <dbReference type="ARBA" id="ARBA00022475"/>
    </source>
</evidence>
<evidence type="ECO:0000256" key="8">
    <source>
        <dbReference type="ARBA" id="ARBA00023170"/>
    </source>
</evidence>
<feature type="transmembrane region" description="Helical" evidence="15">
    <location>
        <begin position="482"/>
        <end position="502"/>
    </location>
</feature>
<reference evidence="20" key="1">
    <citation type="submission" date="2012-12" db="EMBL/GenBank/DDBJ databases">
        <authorList>
            <person name="Hellsten U."/>
            <person name="Grimwood J."/>
            <person name="Chapman J.A."/>
            <person name="Shapiro H."/>
            <person name="Aerts A."/>
            <person name="Otillar R.P."/>
            <person name="Terry A.Y."/>
            <person name="Boore J.L."/>
            <person name="Simakov O."/>
            <person name="Marletaz F."/>
            <person name="Cho S.-J."/>
            <person name="Edsinger-Gonzales E."/>
            <person name="Havlak P."/>
            <person name="Kuo D.-H."/>
            <person name="Larsson T."/>
            <person name="Lv J."/>
            <person name="Arendt D."/>
            <person name="Savage R."/>
            <person name="Osoegawa K."/>
            <person name="de Jong P."/>
            <person name="Lindberg D.R."/>
            <person name="Seaver E.C."/>
            <person name="Weisblat D.A."/>
            <person name="Putnam N.H."/>
            <person name="Grigoriev I.V."/>
            <person name="Rokhsar D.S."/>
        </authorList>
    </citation>
    <scope>NUCLEOTIDE SEQUENCE</scope>
    <source>
        <strain evidence="20">I ESC-2004</strain>
    </source>
</reference>
<proteinExistence type="predicted"/>
<evidence type="ECO:0000256" key="6">
    <source>
        <dbReference type="ARBA" id="ARBA00023065"/>
    </source>
</evidence>
<evidence type="ECO:0000256" key="15">
    <source>
        <dbReference type="SAM" id="Phobius"/>
    </source>
</evidence>
<evidence type="ECO:0000256" key="14">
    <source>
        <dbReference type="PIRSR" id="PIRSR601508-3"/>
    </source>
</evidence>
<organism evidence="18">
    <name type="scientific">Capitella teleta</name>
    <name type="common">Polychaete worm</name>
    <dbReference type="NCBI Taxonomy" id="283909"/>
    <lineage>
        <taxon>Eukaryota</taxon>
        <taxon>Metazoa</taxon>
        <taxon>Spiralia</taxon>
        <taxon>Lophotrochozoa</taxon>
        <taxon>Annelida</taxon>
        <taxon>Polychaeta</taxon>
        <taxon>Sedentaria</taxon>
        <taxon>Scolecida</taxon>
        <taxon>Capitellidae</taxon>
        <taxon>Capitella</taxon>
    </lineage>
</organism>
<dbReference type="PANTHER" id="PTHR42643:SF24">
    <property type="entry name" value="IONOTROPIC RECEPTOR 60A"/>
    <property type="match status" value="1"/>
</dbReference>
<keyword evidence="6" id="KW-0406">Ion transport</keyword>
<keyword evidence="7 15" id="KW-0472">Membrane</keyword>
<dbReference type="GO" id="GO:0015276">
    <property type="term" value="F:ligand-gated monoatomic ion channel activity"/>
    <property type="evidence" value="ECO:0007669"/>
    <property type="project" value="InterPro"/>
</dbReference>
<dbReference type="EMBL" id="AMQN01010488">
    <property type="status" value="NOT_ANNOTATED_CDS"/>
    <property type="molecule type" value="Genomic_DNA"/>
</dbReference>
<dbReference type="AlphaFoldDB" id="R7TXE3"/>
<evidence type="ECO:0000256" key="1">
    <source>
        <dbReference type="ARBA" id="ARBA00004651"/>
    </source>
</evidence>
<evidence type="ECO:0000256" key="11">
    <source>
        <dbReference type="ARBA" id="ARBA00023303"/>
    </source>
</evidence>
<feature type="disulfide bond" evidence="14">
    <location>
        <begin position="632"/>
        <end position="686"/>
    </location>
</feature>
<feature type="binding site" evidence="12">
    <location>
        <position position="618"/>
    </location>
    <ligand>
        <name>L-glutamate</name>
        <dbReference type="ChEBI" id="CHEBI:29985"/>
    </ligand>
</feature>
<dbReference type="Gene3D" id="1.10.287.70">
    <property type="match status" value="1"/>
</dbReference>
<dbReference type="GO" id="GO:0038023">
    <property type="term" value="F:signaling receptor activity"/>
    <property type="evidence" value="ECO:0007669"/>
    <property type="project" value="InterPro"/>
</dbReference>
<protein>
    <recommendedName>
        <fullName evidence="21">Ionotropic glutamate receptor C-terminal domain-containing protein</fullName>
    </recommendedName>
</protein>
<accession>R7TXE3</accession>
<dbReference type="InterPro" id="IPR052192">
    <property type="entry name" value="Insect_Ionotropic_Sensory_Rcpt"/>
</dbReference>
<sequence>MQCIPKFSEFNFNNFIATISLDECNERFVNFVEHQETPLLRLNSDSFCLLNDLDFNEVITIPHGRSIVDVFTAILRKMPTFEMNIVYDDAMDHYATQAIHASQLNQVQAQIQRINQDADVTEINEVINKSRCVSDDVMTAMVLCDASNTIKLFEEIHNAMWNSPDFELRSSLYFSFWLFFCKDKTCISRMKDLLSGVVAGNFAVIFIEEKQHLPLLDRIEDRKRKTSLFQMGFDLIARAIVDNEWNSTKDYAPRTLLTSLNNMTMVSPQYLHCQWYTLYVVQWDFGTPSLRESGLCYRNGTSELTPINPFPNSGNGLNGRKLRVYTMVSPPFVIINTTSTNISDMYYGICIAMLKELSQQLNFTYTLGIPADGQYGGMKDDGNFTGLVGLLQNKEADLVVASLSVTFERDTVMDFVHYFYEYGGALMRKPNEDEDKWRVIIQPFSWRVWLCILASVPIAGISACVITSLAWKASSHRIDDQFRFVGISFWYTFGTVLTQGGVHLPKYASSRNFICSWWAFSMVIVAAYGGSLIAYLTVTHDPVPFRNLDEMVQQKRYKWGTTNGSVYVSEFGAAKGGVYRDVFLGMQEFVKTDPTILSTDRNLLINKAEVEDFALILDRTVLLTQALLDKNCEMVVMPEGFLPLPFGIGLQEGSPYQQPFKEAVMKLRQTGLIEYWQRLWYPNSECSGLPMVQSHAITLMDTQSAFYLLILGVIAAFFMLVVEFCWLRKKRRFNNLAVPSNGATLPHSNGAISLVHLNGATSGVNDIYNGNIPQSFTSLDALVK</sequence>
<evidence type="ECO:0000313" key="20">
    <source>
        <dbReference type="Proteomes" id="UP000014760"/>
    </source>
</evidence>
<evidence type="ECO:0000256" key="4">
    <source>
        <dbReference type="ARBA" id="ARBA00022692"/>
    </source>
</evidence>
<dbReference type="SMART" id="SM00079">
    <property type="entry name" value="PBPe"/>
    <property type="match status" value="1"/>
</dbReference>
<dbReference type="HOGENOM" id="CLU_357624_0_0_1"/>
<dbReference type="Pfam" id="PF00060">
    <property type="entry name" value="Lig_chan"/>
    <property type="match status" value="1"/>
</dbReference>
<dbReference type="SMART" id="SM00918">
    <property type="entry name" value="Lig_chan-Glu_bd"/>
    <property type="match status" value="1"/>
</dbReference>
<dbReference type="OMA" id="TFCELYN"/>
<evidence type="ECO:0000259" key="16">
    <source>
        <dbReference type="SMART" id="SM00079"/>
    </source>
</evidence>
<dbReference type="SUPFAM" id="SSF53850">
    <property type="entry name" value="Periplasmic binding protein-like II"/>
    <property type="match status" value="1"/>
</dbReference>
<feature type="transmembrane region" description="Helical" evidence="15">
    <location>
        <begin position="705"/>
        <end position="727"/>
    </location>
</feature>
<keyword evidence="4 15" id="KW-0812">Transmembrane</keyword>
<keyword evidence="20" id="KW-1185">Reference proteome</keyword>
<dbReference type="Pfam" id="PF10613">
    <property type="entry name" value="Lig_chan-Glu_bd"/>
    <property type="match status" value="1"/>
</dbReference>
<name>R7TXE3_CAPTE</name>
<dbReference type="InterPro" id="IPR001320">
    <property type="entry name" value="Iontro_rcpt_C"/>
</dbReference>
<evidence type="ECO:0008006" key="21">
    <source>
        <dbReference type="Google" id="ProtNLM"/>
    </source>
</evidence>
<evidence type="ECO:0000256" key="5">
    <source>
        <dbReference type="ARBA" id="ARBA00022989"/>
    </source>
</evidence>
<feature type="domain" description="Ionotropic glutamate receptor C-terminal" evidence="16">
    <location>
        <begin position="321"/>
        <end position="683"/>
    </location>
</feature>
<dbReference type="GO" id="GO:0005886">
    <property type="term" value="C:plasma membrane"/>
    <property type="evidence" value="ECO:0007669"/>
    <property type="project" value="UniProtKB-SubCell"/>
</dbReference>
<dbReference type="Proteomes" id="UP000014760">
    <property type="component" value="Unassembled WGS sequence"/>
</dbReference>
<comment type="subcellular location">
    <subcellularLocation>
        <location evidence="1">Cell membrane</location>
        <topology evidence="1">Multi-pass membrane protein</topology>
    </subcellularLocation>
</comment>
<dbReference type="InterPro" id="IPR001508">
    <property type="entry name" value="Iono_Glu_rcpt_met"/>
</dbReference>
<keyword evidence="11" id="KW-0407">Ion channel</keyword>
<dbReference type="OrthoDB" id="9997229at2759"/>
<keyword evidence="8" id="KW-0675">Receptor</keyword>
<dbReference type="Gene3D" id="3.40.190.10">
    <property type="entry name" value="Periplasmic binding protein-like II"/>
    <property type="match status" value="1"/>
</dbReference>
<evidence type="ECO:0000259" key="17">
    <source>
        <dbReference type="SMART" id="SM00918"/>
    </source>
</evidence>
<evidence type="ECO:0000256" key="10">
    <source>
        <dbReference type="ARBA" id="ARBA00023286"/>
    </source>
</evidence>
<reference evidence="18 20" key="2">
    <citation type="journal article" date="2013" name="Nature">
        <title>Insights into bilaterian evolution from three spiralian genomes.</title>
        <authorList>
            <person name="Simakov O."/>
            <person name="Marletaz F."/>
            <person name="Cho S.J."/>
            <person name="Edsinger-Gonzales E."/>
            <person name="Havlak P."/>
            <person name="Hellsten U."/>
            <person name="Kuo D.H."/>
            <person name="Larsson T."/>
            <person name="Lv J."/>
            <person name="Arendt D."/>
            <person name="Savage R."/>
            <person name="Osoegawa K."/>
            <person name="de Jong P."/>
            <person name="Grimwood J."/>
            <person name="Chapman J.A."/>
            <person name="Shapiro H."/>
            <person name="Aerts A."/>
            <person name="Otillar R.P."/>
            <person name="Terry A.Y."/>
            <person name="Boore J.L."/>
            <person name="Grigoriev I.V."/>
            <person name="Lindberg D.R."/>
            <person name="Seaver E.C."/>
            <person name="Weisblat D.A."/>
            <person name="Putnam N.H."/>
            <person name="Rokhsar D.S."/>
        </authorList>
    </citation>
    <scope>NUCLEOTIDE SEQUENCE</scope>
    <source>
        <strain evidence="18 20">I ESC-2004</strain>
    </source>
</reference>
<evidence type="ECO:0000313" key="19">
    <source>
        <dbReference type="EnsemblMetazoa" id="CapteP204960"/>
    </source>
</evidence>
<keyword evidence="2" id="KW-0813">Transport</keyword>
<evidence type="ECO:0000256" key="12">
    <source>
        <dbReference type="PIRSR" id="PIRSR601508-1"/>
    </source>
</evidence>
<feature type="site" description="Interaction with the cone snail toxin Con-ikot-ikot" evidence="13">
    <location>
        <position position="666"/>
    </location>
</feature>
<dbReference type="EMBL" id="KB307982">
    <property type="protein sequence ID" value="ELT98379.1"/>
    <property type="molecule type" value="Genomic_DNA"/>
</dbReference>
<keyword evidence="5 15" id="KW-1133">Transmembrane helix</keyword>
<feature type="transmembrane region" description="Helical" evidence="15">
    <location>
        <begin position="448"/>
        <end position="470"/>
    </location>
</feature>
<feature type="transmembrane region" description="Helical" evidence="15">
    <location>
        <begin position="514"/>
        <end position="538"/>
    </location>
</feature>
<feature type="domain" description="Ionotropic glutamate receptor L-glutamate and glycine-binding" evidence="17">
    <location>
        <begin position="331"/>
        <end position="393"/>
    </location>
</feature>
<dbReference type="PRINTS" id="PR00177">
    <property type="entry name" value="NMDARECEPTOR"/>
</dbReference>
<evidence type="ECO:0000256" key="9">
    <source>
        <dbReference type="ARBA" id="ARBA00023180"/>
    </source>
</evidence>
<reference evidence="19" key="3">
    <citation type="submission" date="2015-06" db="UniProtKB">
        <authorList>
            <consortium name="EnsemblMetazoa"/>
        </authorList>
    </citation>
    <scope>IDENTIFICATION</scope>
</reference>
<feature type="binding site" evidence="12">
    <location>
        <position position="409"/>
    </location>
    <ligand>
        <name>L-glutamate</name>
        <dbReference type="ChEBI" id="CHEBI:29985"/>
    </ligand>
</feature>
<gene>
    <name evidence="18" type="ORF">CAPTEDRAFT_204960</name>
</gene>
<evidence type="ECO:0000313" key="18">
    <source>
        <dbReference type="EMBL" id="ELT98379.1"/>
    </source>
</evidence>
<dbReference type="FunFam" id="3.40.190.10:FF:000024">
    <property type="entry name" value="Glutamate receptor, ionotropic, delta 1"/>
    <property type="match status" value="1"/>
</dbReference>
<evidence type="ECO:0000256" key="7">
    <source>
        <dbReference type="ARBA" id="ARBA00023136"/>
    </source>
</evidence>
<dbReference type="InterPro" id="IPR019594">
    <property type="entry name" value="Glu/Gly-bd"/>
</dbReference>
<evidence type="ECO:0000256" key="13">
    <source>
        <dbReference type="PIRSR" id="PIRSR601508-2"/>
    </source>
</evidence>
<feature type="binding site" evidence="12">
    <location>
        <position position="404"/>
    </location>
    <ligand>
        <name>L-glutamate</name>
        <dbReference type="ChEBI" id="CHEBI:29985"/>
    </ligand>
</feature>
<evidence type="ECO:0000256" key="2">
    <source>
        <dbReference type="ARBA" id="ARBA00022448"/>
    </source>
</evidence>
<keyword evidence="10" id="KW-1071">Ligand-gated ion channel</keyword>